<sequence>MHRLSINSKTMMNKRHAVIFGTILFISSGARAESGPVVNGPEKAGNGYALSVGVGGGYGPRYMGSKTYQFAPVILFDAKAPWGLFASSSRGIGYELALPFNFFASAALNYDAGRKARNTQFGQGSDALKGMGDIKGAVLASLTTGYRFGEWGSVDMSVDLPLTARERGITYHLMADATVLNALNDKIAVNAAAHFGSAKYNQTFFGVTPAQSAQSGFPAYMTGGGLYALGTGVEWTHTFSRHWSTTVAGQIMRYTGTASRSPIVKSRFNYQVQGAVNYTF</sequence>
<evidence type="ECO:0000256" key="5">
    <source>
        <dbReference type="ARBA" id="ARBA00023237"/>
    </source>
</evidence>
<organism evidence="7 8">
    <name type="scientific">Trinickia fusca</name>
    <dbReference type="NCBI Taxonomy" id="2419777"/>
    <lineage>
        <taxon>Bacteria</taxon>
        <taxon>Pseudomonadati</taxon>
        <taxon>Pseudomonadota</taxon>
        <taxon>Betaproteobacteria</taxon>
        <taxon>Burkholderiales</taxon>
        <taxon>Burkholderiaceae</taxon>
        <taxon>Trinickia</taxon>
    </lineage>
</organism>
<name>A0A494XE77_9BURK</name>
<comment type="subcellular location">
    <subcellularLocation>
        <location evidence="1">Cell outer membrane</location>
    </subcellularLocation>
</comment>
<evidence type="ECO:0000256" key="6">
    <source>
        <dbReference type="SAM" id="SignalP"/>
    </source>
</evidence>
<dbReference type="AlphaFoldDB" id="A0A494XE77"/>
<dbReference type="InterPro" id="IPR010583">
    <property type="entry name" value="MipA"/>
</dbReference>
<keyword evidence="3 6" id="KW-0732">Signal</keyword>
<dbReference type="GO" id="GO:0009279">
    <property type="term" value="C:cell outer membrane"/>
    <property type="evidence" value="ECO:0007669"/>
    <property type="project" value="UniProtKB-SubCell"/>
</dbReference>
<dbReference type="OrthoDB" id="8585044at2"/>
<accession>A0A494XE77</accession>
<comment type="similarity">
    <text evidence="2">Belongs to the MipA/OmpV family.</text>
</comment>
<evidence type="ECO:0000313" key="8">
    <source>
        <dbReference type="Proteomes" id="UP000280434"/>
    </source>
</evidence>
<dbReference type="PANTHER" id="PTHR38776:SF1">
    <property type="entry name" value="MLTA-INTERACTING PROTEIN-RELATED"/>
    <property type="match status" value="1"/>
</dbReference>
<feature type="signal peptide" evidence="6">
    <location>
        <begin position="1"/>
        <end position="32"/>
    </location>
</feature>
<gene>
    <name evidence="7" type="ORF">D7S89_12700</name>
</gene>
<keyword evidence="5" id="KW-0998">Cell outer membrane</keyword>
<feature type="chain" id="PRO_5019867153" evidence="6">
    <location>
        <begin position="33"/>
        <end position="280"/>
    </location>
</feature>
<evidence type="ECO:0000256" key="1">
    <source>
        <dbReference type="ARBA" id="ARBA00004442"/>
    </source>
</evidence>
<dbReference type="EMBL" id="RBZV01000004">
    <property type="protein sequence ID" value="RKP48192.1"/>
    <property type="molecule type" value="Genomic_DNA"/>
</dbReference>
<dbReference type="Pfam" id="PF06629">
    <property type="entry name" value="MipA"/>
    <property type="match status" value="1"/>
</dbReference>
<evidence type="ECO:0000256" key="3">
    <source>
        <dbReference type="ARBA" id="ARBA00022729"/>
    </source>
</evidence>
<protein>
    <submittedName>
        <fullName evidence="7">MipA/OmpV family protein</fullName>
    </submittedName>
</protein>
<evidence type="ECO:0000256" key="2">
    <source>
        <dbReference type="ARBA" id="ARBA00005722"/>
    </source>
</evidence>
<evidence type="ECO:0000313" key="7">
    <source>
        <dbReference type="EMBL" id="RKP48192.1"/>
    </source>
</evidence>
<evidence type="ECO:0000256" key="4">
    <source>
        <dbReference type="ARBA" id="ARBA00023136"/>
    </source>
</evidence>
<keyword evidence="8" id="KW-1185">Reference proteome</keyword>
<comment type="caution">
    <text evidence="7">The sequence shown here is derived from an EMBL/GenBank/DDBJ whole genome shotgun (WGS) entry which is preliminary data.</text>
</comment>
<reference evidence="7 8" key="1">
    <citation type="submission" date="2018-10" db="EMBL/GenBank/DDBJ databases">
        <title>Paraburkholderia sp. 7MK8-2, isolated from soil.</title>
        <authorList>
            <person name="Gao Z.-H."/>
            <person name="Qiu L.-H."/>
        </authorList>
    </citation>
    <scope>NUCLEOTIDE SEQUENCE [LARGE SCALE GENOMIC DNA]</scope>
    <source>
        <strain evidence="7 8">7MK8-2</strain>
    </source>
</reference>
<dbReference type="PANTHER" id="PTHR38776">
    <property type="entry name" value="MLTA-INTERACTING PROTEIN-RELATED"/>
    <property type="match status" value="1"/>
</dbReference>
<dbReference type="Proteomes" id="UP000280434">
    <property type="component" value="Unassembled WGS sequence"/>
</dbReference>
<proteinExistence type="inferred from homology"/>
<keyword evidence="4" id="KW-0472">Membrane</keyword>
<dbReference type="RefSeq" id="WP_121278043.1">
    <property type="nucleotide sequence ID" value="NZ_RBZV01000004.1"/>
</dbReference>